<feature type="region of interest" description="Disordered" evidence="1">
    <location>
        <begin position="53"/>
        <end position="130"/>
    </location>
</feature>
<feature type="region of interest" description="Disordered" evidence="1">
    <location>
        <begin position="1"/>
        <end position="33"/>
    </location>
</feature>
<keyword evidence="3" id="KW-1185">Reference proteome</keyword>
<comment type="caution">
    <text evidence="2">The sequence shown here is derived from an EMBL/GenBank/DDBJ whole genome shotgun (WGS) entry which is preliminary data.</text>
</comment>
<gene>
    <name evidence="2" type="ORF">BDP27DRAFT_1432545</name>
</gene>
<accession>A0A9P5P5E3</accession>
<sequence length="130" mass="13763">MPSYQSQYTAKEKPNKEHAESWDPPNRSDPTYPLAPCEICVEAKQDFSVKAAAGKGKARECTPFPTSTPNPNPNPSAPIGIAPDGGGISGFHNPSSAGVGIGEGLPQALPQRQRPPSPYSRALHSLHPPQ</sequence>
<reference evidence="2" key="1">
    <citation type="submission" date="2020-11" db="EMBL/GenBank/DDBJ databases">
        <authorList>
            <consortium name="DOE Joint Genome Institute"/>
            <person name="Ahrendt S."/>
            <person name="Riley R."/>
            <person name="Andreopoulos W."/>
            <person name="Labutti K."/>
            <person name="Pangilinan J."/>
            <person name="Ruiz-Duenas F.J."/>
            <person name="Barrasa J.M."/>
            <person name="Sanchez-Garcia M."/>
            <person name="Camarero S."/>
            <person name="Miyauchi S."/>
            <person name="Serrano A."/>
            <person name="Linde D."/>
            <person name="Babiker R."/>
            <person name="Drula E."/>
            <person name="Ayuso-Fernandez I."/>
            <person name="Pacheco R."/>
            <person name="Padilla G."/>
            <person name="Ferreira P."/>
            <person name="Barriuso J."/>
            <person name="Kellner H."/>
            <person name="Castanera R."/>
            <person name="Alfaro M."/>
            <person name="Ramirez L."/>
            <person name="Pisabarro A.G."/>
            <person name="Kuo A."/>
            <person name="Tritt A."/>
            <person name="Lipzen A."/>
            <person name="He G."/>
            <person name="Yan M."/>
            <person name="Ng V."/>
            <person name="Cullen D."/>
            <person name="Martin F."/>
            <person name="Rosso M.-N."/>
            <person name="Henrissat B."/>
            <person name="Hibbett D."/>
            <person name="Martinez A.T."/>
            <person name="Grigoriev I.V."/>
        </authorList>
    </citation>
    <scope>NUCLEOTIDE SEQUENCE</scope>
    <source>
        <strain evidence="2">AH 40177</strain>
    </source>
</reference>
<dbReference type="AlphaFoldDB" id="A0A9P5P5E3"/>
<evidence type="ECO:0000256" key="1">
    <source>
        <dbReference type="SAM" id="MobiDB-lite"/>
    </source>
</evidence>
<evidence type="ECO:0000313" key="2">
    <source>
        <dbReference type="EMBL" id="KAF9058581.1"/>
    </source>
</evidence>
<dbReference type="Proteomes" id="UP000772434">
    <property type="component" value="Unassembled WGS sequence"/>
</dbReference>
<evidence type="ECO:0000313" key="3">
    <source>
        <dbReference type="Proteomes" id="UP000772434"/>
    </source>
</evidence>
<protein>
    <submittedName>
        <fullName evidence="2">Uncharacterized protein</fullName>
    </submittedName>
</protein>
<feature type="compositionally biased region" description="Basic and acidic residues" evidence="1">
    <location>
        <begin position="10"/>
        <end position="21"/>
    </location>
</feature>
<name>A0A9P5P5E3_9AGAR</name>
<feature type="compositionally biased region" description="Pro residues" evidence="1">
    <location>
        <begin position="66"/>
        <end position="76"/>
    </location>
</feature>
<organism evidence="2 3">
    <name type="scientific">Rhodocollybia butyracea</name>
    <dbReference type="NCBI Taxonomy" id="206335"/>
    <lineage>
        <taxon>Eukaryota</taxon>
        <taxon>Fungi</taxon>
        <taxon>Dikarya</taxon>
        <taxon>Basidiomycota</taxon>
        <taxon>Agaricomycotina</taxon>
        <taxon>Agaricomycetes</taxon>
        <taxon>Agaricomycetidae</taxon>
        <taxon>Agaricales</taxon>
        <taxon>Marasmiineae</taxon>
        <taxon>Omphalotaceae</taxon>
        <taxon>Rhodocollybia</taxon>
    </lineage>
</organism>
<proteinExistence type="predicted"/>
<dbReference type="EMBL" id="JADNRY010000365">
    <property type="protein sequence ID" value="KAF9058581.1"/>
    <property type="molecule type" value="Genomic_DNA"/>
</dbReference>